<sequence>MRFGISPFASSREEVRELACAATQGGLDTLWMGDGYLANPDFDRWAGGMEGLAALAWLAGVVPGARVGISAAVLPLRDPVWLAKQANSLHQLADGGFVLVVAPGYWRQDIEA</sequence>
<proteinExistence type="predicted"/>
<accession>A0A382TS07</accession>
<feature type="non-terminal residue" evidence="2">
    <location>
        <position position="112"/>
    </location>
</feature>
<evidence type="ECO:0000313" key="2">
    <source>
        <dbReference type="EMBL" id="SVD24876.1"/>
    </source>
</evidence>
<organism evidence="2">
    <name type="scientific">marine metagenome</name>
    <dbReference type="NCBI Taxonomy" id="408172"/>
    <lineage>
        <taxon>unclassified sequences</taxon>
        <taxon>metagenomes</taxon>
        <taxon>ecological metagenomes</taxon>
    </lineage>
</organism>
<dbReference type="GO" id="GO:0016705">
    <property type="term" value="F:oxidoreductase activity, acting on paired donors, with incorporation or reduction of molecular oxygen"/>
    <property type="evidence" value="ECO:0007669"/>
    <property type="project" value="InterPro"/>
</dbReference>
<dbReference type="Gene3D" id="3.20.20.30">
    <property type="entry name" value="Luciferase-like domain"/>
    <property type="match status" value="1"/>
</dbReference>
<dbReference type="InterPro" id="IPR011251">
    <property type="entry name" value="Luciferase-like_dom"/>
</dbReference>
<dbReference type="EMBL" id="UINC01138742">
    <property type="protein sequence ID" value="SVD24876.1"/>
    <property type="molecule type" value="Genomic_DNA"/>
</dbReference>
<dbReference type="Pfam" id="PF00296">
    <property type="entry name" value="Bac_luciferase"/>
    <property type="match status" value="1"/>
</dbReference>
<name>A0A382TS07_9ZZZZ</name>
<reference evidence="2" key="1">
    <citation type="submission" date="2018-05" db="EMBL/GenBank/DDBJ databases">
        <authorList>
            <person name="Lanie J.A."/>
            <person name="Ng W.-L."/>
            <person name="Kazmierczak K.M."/>
            <person name="Andrzejewski T.M."/>
            <person name="Davidsen T.M."/>
            <person name="Wayne K.J."/>
            <person name="Tettelin H."/>
            <person name="Glass J.I."/>
            <person name="Rusch D."/>
            <person name="Podicherti R."/>
            <person name="Tsui H.-C.T."/>
            <person name="Winkler M.E."/>
        </authorList>
    </citation>
    <scope>NUCLEOTIDE SEQUENCE</scope>
</reference>
<dbReference type="AlphaFoldDB" id="A0A382TS07"/>
<gene>
    <name evidence="2" type="ORF">METZ01_LOCUS377730</name>
</gene>
<evidence type="ECO:0000259" key="1">
    <source>
        <dbReference type="Pfam" id="PF00296"/>
    </source>
</evidence>
<protein>
    <recommendedName>
        <fullName evidence="1">Luciferase-like domain-containing protein</fullName>
    </recommendedName>
</protein>
<feature type="domain" description="Luciferase-like" evidence="1">
    <location>
        <begin position="12"/>
        <end position="105"/>
    </location>
</feature>
<dbReference type="InterPro" id="IPR036661">
    <property type="entry name" value="Luciferase-like_sf"/>
</dbReference>
<dbReference type="SUPFAM" id="SSF51679">
    <property type="entry name" value="Bacterial luciferase-like"/>
    <property type="match status" value="1"/>
</dbReference>